<feature type="domain" description="Amino acid permease/ SLC12A" evidence="11">
    <location>
        <begin position="82"/>
        <end position="538"/>
    </location>
</feature>
<dbReference type="Proteomes" id="UP000005222">
    <property type="component" value="Chromosome N"/>
</dbReference>
<keyword evidence="6" id="KW-0029">Amino-acid transport</keyword>
<evidence type="ECO:0000256" key="5">
    <source>
        <dbReference type="ARBA" id="ARBA00022692"/>
    </source>
</evidence>
<feature type="transmembrane region" description="Helical" evidence="10">
    <location>
        <begin position="164"/>
        <end position="185"/>
    </location>
</feature>
<evidence type="ECO:0000259" key="11">
    <source>
        <dbReference type="Pfam" id="PF00324"/>
    </source>
</evidence>
<dbReference type="HOGENOM" id="CLU_007946_12_0_1"/>
<feature type="transmembrane region" description="Helical" evidence="10">
    <location>
        <begin position="83"/>
        <end position="101"/>
    </location>
</feature>
<keyword evidence="3" id="KW-0813">Transport</keyword>
<keyword evidence="8 10" id="KW-0472">Membrane</keyword>
<dbReference type="Gene3D" id="1.20.1740.10">
    <property type="entry name" value="Amino acid/polyamine transporter I"/>
    <property type="match status" value="1"/>
</dbReference>
<organism evidence="12 13">
    <name type="scientific">Pichia sorbitophila (strain ATCC MYA-4447 / BCRC 22081 / CBS 7064 / NBRC 10061 / NRRL Y-12695)</name>
    <name type="common">Hybrid yeast</name>
    <dbReference type="NCBI Taxonomy" id="559304"/>
    <lineage>
        <taxon>Eukaryota</taxon>
        <taxon>Fungi</taxon>
        <taxon>Dikarya</taxon>
        <taxon>Ascomycota</taxon>
        <taxon>Saccharomycotina</taxon>
        <taxon>Pichiomycetes</taxon>
        <taxon>Debaryomycetaceae</taxon>
        <taxon>Millerozyma</taxon>
    </lineage>
</organism>
<evidence type="ECO:0000256" key="3">
    <source>
        <dbReference type="ARBA" id="ARBA00022448"/>
    </source>
</evidence>
<dbReference type="eggNOG" id="KOG1286">
    <property type="taxonomic scope" value="Eukaryota"/>
</dbReference>
<dbReference type="AlphaFoldDB" id="G8Y1A0"/>
<evidence type="ECO:0000313" key="12">
    <source>
        <dbReference type="EMBL" id="CCE86603.1"/>
    </source>
</evidence>
<feature type="transmembrane region" description="Helical" evidence="10">
    <location>
        <begin position="305"/>
        <end position="326"/>
    </location>
</feature>
<dbReference type="OrthoDB" id="3900342at2759"/>
<comment type="subcellular location">
    <subcellularLocation>
        <location evidence="1">Cell membrane</location>
        <topology evidence="1">Multi-pass membrane protein</topology>
    </subcellularLocation>
</comment>
<gene>
    <name evidence="12" type="primary">Piso0_005101</name>
    <name evidence="12" type="ORF">GNLVRS01_PISO0N07867g</name>
</gene>
<evidence type="ECO:0000256" key="4">
    <source>
        <dbReference type="ARBA" id="ARBA00022475"/>
    </source>
</evidence>
<proteinExistence type="inferred from homology"/>
<feature type="transmembrane region" description="Helical" evidence="10">
    <location>
        <begin position="113"/>
        <end position="144"/>
    </location>
</feature>
<evidence type="ECO:0000256" key="10">
    <source>
        <dbReference type="SAM" id="Phobius"/>
    </source>
</evidence>
<keyword evidence="13" id="KW-1185">Reference proteome</keyword>
<dbReference type="PANTHER" id="PTHR43341">
    <property type="entry name" value="AMINO ACID PERMEASE"/>
    <property type="match status" value="1"/>
</dbReference>
<feature type="transmembrane region" description="Helical" evidence="10">
    <location>
        <begin position="346"/>
        <end position="372"/>
    </location>
</feature>
<keyword evidence="7 10" id="KW-1133">Transmembrane helix</keyword>
<dbReference type="InParanoid" id="G8Y1A0"/>
<name>G8Y1A0_PICSO</name>
<evidence type="ECO:0000256" key="9">
    <source>
        <dbReference type="SAM" id="MobiDB-lite"/>
    </source>
</evidence>
<feature type="transmembrane region" description="Helical" evidence="10">
    <location>
        <begin position="431"/>
        <end position="457"/>
    </location>
</feature>
<dbReference type="Pfam" id="PF00324">
    <property type="entry name" value="AA_permease"/>
    <property type="match status" value="1"/>
</dbReference>
<protein>
    <submittedName>
        <fullName evidence="12">Piso0_005101 protein</fullName>
    </submittedName>
</protein>
<evidence type="ECO:0000256" key="1">
    <source>
        <dbReference type="ARBA" id="ARBA00004651"/>
    </source>
</evidence>
<reference evidence="12 13" key="1">
    <citation type="journal article" date="2012" name="G3 (Bethesda)">
        <title>Pichia sorbitophila, an interspecies yeast hybrid reveals early steps of genome resolution following polyploidization.</title>
        <authorList>
            <person name="Leh Louis V."/>
            <person name="Despons L."/>
            <person name="Friedrich A."/>
            <person name="Martin T."/>
            <person name="Durrens P."/>
            <person name="Casaregola S."/>
            <person name="Neuveglise C."/>
            <person name="Fairhead C."/>
            <person name="Marck C."/>
            <person name="Cruz J.A."/>
            <person name="Straub M.L."/>
            <person name="Kugler V."/>
            <person name="Sacerdot C."/>
            <person name="Uzunov Z."/>
            <person name="Thierry A."/>
            <person name="Weiss S."/>
            <person name="Bleykasten C."/>
            <person name="De Montigny J."/>
            <person name="Jacques N."/>
            <person name="Jung P."/>
            <person name="Lemaire M."/>
            <person name="Mallet S."/>
            <person name="Morel G."/>
            <person name="Richard G.F."/>
            <person name="Sarkar A."/>
            <person name="Savel G."/>
            <person name="Schacherer J."/>
            <person name="Seret M.L."/>
            <person name="Talla E."/>
            <person name="Samson G."/>
            <person name="Jubin C."/>
            <person name="Poulain J."/>
            <person name="Vacherie B."/>
            <person name="Barbe V."/>
            <person name="Pelletier E."/>
            <person name="Sherman D.J."/>
            <person name="Westhof E."/>
            <person name="Weissenbach J."/>
            <person name="Baret P.V."/>
            <person name="Wincker P."/>
            <person name="Gaillardin C."/>
            <person name="Dujon B."/>
            <person name="Souciet J.L."/>
        </authorList>
    </citation>
    <scope>NUCLEOTIDE SEQUENCE [LARGE SCALE GENOMIC DNA]</scope>
    <source>
        <strain evidence="13">ATCC MYA-4447 / BCRC 22081 / CBS 7064 / NBRC 10061 / NRRL Y-12695</strain>
    </source>
</reference>
<feature type="transmembrane region" description="Helical" evidence="10">
    <location>
        <begin position="192"/>
        <end position="212"/>
    </location>
</feature>
<dbReference type="FunCoup" id="G8Y1A0">
    <property type="interactions" value="347"/>
</dbReference>
<evidence type="ECO:0000313" key="13">
    <source>
        <dbReference type="Proteomes" id="UP000005222"/>
    </source>
</evidence>
<comment type="similarity">
    <text evidence="2">Belongs to the amino acid-polyamine-organocation (APC) superfamily. YAT (TC 2.A.3.10) family.</text>
</comment>
<sequence>MSAPIKDLEYMPAAESKEGSSFDQFEYSDKSGSEMGRVERFIDSFRRYNDEELGINSNMSEVEKTAIRTANAPLSRSLKNRHLQMIAIGGAIGTGLFVGSGEKLRTGGPAGILIGYGLIGIMIYATCQALGELAVTFPVAGAFVTYNNRFLDPSWGFAMAWNYAMQWLVTLPLELVAASMTISYWNDKINPAALVTIFYVVICVINFFGAKGYGEAEFLFSIIKVITIIGFFFFGIVINCGGGPKGGYIGGKYFHDPGAFSNGFKGVCSVFVSAAFAFSGTELAGLAAAETENPRKSLPKATKQVFWRILLFYILSLLLIGLLVPYNDKRLTGGSSDVDANTSPFVLAIVDAGVKGLPSVMNVVILISVLSVGNSSVYASSRTLAALGAAGQAPKFFGYIDKAGRPLFGVIISCLFGALCFLVASSKQATIFNWLSALSGLCSLFTWGSICLCHIRFRYALRARGRDTSELAFTAQAGVLGSYIGFFMICLVLVAQFWIALFPLGGSPNASDFFMAYLSAPVVLLLYIGHKLYTKNWLFYIKTEDLDIDTGRREIDLDVLRQELAEEAKVMASKPFYYRVWNFWC</sequence>
<feature type="region of interest" description="Disordered" evidence="9">
    <location>
        <begin position="1"/>
        <end position="29"/>
    </location>
</feature>
<dbReference type="PANTHER" id="PTHR43341:SF1">
    <property type="entry name" value="GENERAL AMINO-ACID PERMEASE GAP1"/>
    <property type="match status" value="1"/>
</dbReference>
<dbReference type="NCBIfam" id="TIGR00913">
    <property type="entry name" value="2A0310"/>
    <property type="match status" value="1"/>
</dbReference>
<dbReference type="FunFam" id="1.20.1740.10:FF:000017">
    <property type="entry name" value="Amino acid permease"/>
    <property type="match status" value="1"/>
</dbReference>
<dbReference type="InterPro" id="IPR004841">
    <property type="entry name" value="AA-permease/SLC12A_dom"/>
</dbReference>
<keyword evidence="5 10" id="KW-0812">Transmembrane</keyword>
<evidence type="ECO:0000256" key="7">
    <source>
        <dbReference type="ARBA" id="ARBA00022989"/>
    </source>
</evidence>
<feature type="transmembrane region" description="Helical" evidence="10">
    <location>
        <begin position="513"/>
        <end position="533"/>
    </location>
</feature>
<accession>G8Y1A0</accession>
<dbReference type="PROSITE" id="PS00218">
    <property type="entry name" value="AMINO_ACID_PERMEASE_1"/>
    <property type="match status" value="1"/>
</dbReference>
<feature type="transmembrane region" description="Helical" evidence="10">
    <location>
        <begin position="407"/>
        <end position="425"/>
    </location>
</feature>
<dbReference type="PIRSF" id="PIRSF006060">
    <property type="entry name" value="AA_transporter"/>
    <property type="match status" value="1"/>
</dbReference>
<keyword evidence="4" id="KW-1003">Cell membrane</keyword>
<dbReference type="InterPro" id="IPR004840">
    <property type="entry name" value="Amino_acid_permease_CS"/>
</dbReference>
<evidence type="ECO:0000256" key="2">
    <source>
        <dbReference type="ARBA" id="ARBA00006983"/>
    </source>
</evidence>
<dbReference type="InterPro" id="IPR050524">
    <property type="entry name" value="APC_YAT"/>
</dbReference>
<dbReference type="InterPro" id="IPR004762">
    <property type="entry name" value="Amino_acid_permease_fungi"/>
</dbReference>
<dbReference type="STRING" id="559304.G8Y1A0"/>
<feature type="transmembrane region" description="Helical" evidence="10">
    <location>
        <begin position="478"/>
        <end position="501"/>
    </location>
</feature>
<feature type="transmembrane region" description="Helical" evidence="10">
    <location>
        <begin position="218"/>
        <end position="238"/>
    </location>
</feature>
<dbReference type="GO" id="GO:0005886">
    <property type="term" value="C:plasma membrane"/>
    <property type="evidence" value="ECO:0007669"/>
    <property type="project" value="UniProtKB-SubCell"/>
</dbReference>
<evidence type="ECO:0000256" key="6">
    <source>
        <dbReference type="ARBA" id="ARBA00022970"/>
    </source>
</evidence>
<dbReference type="GO" id="GO:0015171">
    <property type="term" value="F:amino acid transmembrane transporter activity"/>
    <property type="evidence" value="ECO:0007669"/>
    <property type="project" value="TreeGrafter"/>
</dbReference>
<evidence type="ECO:0000256" key="8">
    <source>
        <dbReference type="ARBA" id="ARBA00023136"/>
    </source>
</evidence>
<dbReference type="OMA" id="DTNSAAW"/>
<dbReference type="EMBL" id="FO082046">
    <property type="protein sequence ID" value="CCE86603.1"/>
    <property type="molecule type" value="Genomic_DNA"/>
</dbReference>